<dbReference type="EMBL" id="CP048630">
    <property type="protein sequence ID" value="QIB33262.1"/>
    <property type="molecule type" value="Genomic_DNA"/>
</dbReference>
<evidence type="ECO:0000256" key="1">
    <source>
        <dbReference type="SAM" id="MobiDB-lite"/>
    </source>
</evidence>
<protein>
    <recommendedName>
        <fullName evidence="5">Mitochondrial inner membrane protein</fullName>
    </recommendedName>
</protein>
<evidence type="ECO:0000313" key="3">
    <source>
        <dbReference type="EMBL" id="QIB33262.1"/>
    </source>
</evidence>
<keyword evidence="2" id="KW-1133">Transmembrane helix</keyword>
<feature type="region of interest" description="Disordered" evidence="1">
    <location>
        <begin position="1"/>
        <end position="128"/>
    </location>
</feature>
<keyword evidence="2" id="KW-0812">Transmembrane</keyword>
<proteinExistence type="predicted"/>
<dbReference type="AlphaFoldDB" id="A0A6P1YJD6"/>
<keyword evidence="4" id="KW-1185">Reference proteome</keyword>
<dbReference type="KEGG" id="apra:G3A50_05715"/>
<reference evidence="3 4" key="1">
    <citation type="submission" date="2020-02" db="EMBL/GenBank/DDBJ databases">
        <authorList>
            <person name="Li G."/>
        </authorList>
    </citation>
    <scope>NUCLEOTIDE SEQUENCE [LARGE SCALE GENOMIC DNA]</scope>
    <source>
        <strain evidence="3 4">DSM 102029</strain>
    </source>
</reference>
<feature type="compositionally biased region" description="Low complexity" evidence="1">
    <location>
        <begin position="88"/>
        <end position="111"/>
    </location>
</feature>
<dbReference type="Gene3D" id="1.20.5.340">
    <property type="match status" value="1"/>
</dbReference>
<name>A0A6P1YJD6_9HYPH</name>
<dbReference type="Proteomes" id="UP000464751">
    <property type="component" value="Chromosome"/>
</dbReference>
<evidence type="ECO:0000313" key="4">
    <source>
        <dbReference type="Proteomes" id="UP000464751"/>
    </source>
</evidence>
<evidence type="ECO:0000256" key="2">
    <source>
        <dbReference type="SAM" id="Phobius"/>
    </source>
</evidence>
<feature type="region of interest" description="Disordered" evidence="1">
    <location>
        <begin position="352"/>
        <end position="374"/>
    </location>
</feature>
<gene>
    <name evidence="3" type="ORF">G3A50_05715</name>
</gene>
<accession>A0A6P1YJD6</accession>
<sequence length="461" mass="46223">MATDDPTFEPKDEAGKKGAGKSRRRPPPTLDLAATEVKAAGDESTVPAGPSATTSAPVTSDMDAMPGENAGVPPQDADSTSETPPPEAAASEAGRPEGASAGSDEAGAPDSDAARSDAPEAEAPVSPAPRRQLGMFGVAVAALISGVVGGAVAFTVASTFYGAEQSLDSLTDLEVRALDLRQRVEAIEAREKRASASSAAAPADLAARLAALESGLDALGKKVDAQAGSPAATPGAVTALGNRVDALQQRVNAIPPPAETVSPEALAATTARVDALEQKLSTVAATQQARGQGPSQIIALDALREAVLDGRPFATELKVAQALLGPDSTALEDLAPMAANGFASGTELAAQLKAEASPPPSEPTAPAASPDDGVFDRLMKSAQGLVSVSHNGEAPASLDEAEAALKRGDFEAALVALQALPEATRTRVQTVIATVETRQTALGLLAGLKSRILGTLGGGAK</sequence>
<organism evidence="3 4">
    <name type="scientific">Ancylobacter pratisalsi</name>
    <dbReference type="NCBI Taxonomy" id="1745854"/>
    <lineage>
        <taxon>Bacteria</taxon>
        <taxon>Pseudomonadati</taxon>
        <taxon>Pseudomonadota</taxon>
        <taxon>Alphaproteobacteria</taxon>
        <taxon>Hyphomicrobiales</taxon>
        <taxon>Xanthobacteraceae</taxon>
        <taxon>Ancylobacter</taxon>
    </lineage>
</organism>
<dbReference type="RefSeq" id="WP_163074359.1">
    <property type="nucleotide sequence ID" value="NZ_CP048630.1"/>
</dbReference>
<feature type="transmembrane region" description="Helical" evidence="2">
    <location>
        <begin position="136"/>
        <end position="161"/>
    </location>
</feature>
<evidence type="ECO:0008006" key="5">
    <source>
        <dbReference type="Google" id="ProtNLM"/>
    </source>
</evidence>
<keyword evidence="2" id="KW-0472">Membrane</keyword>